<dbReference type="GO" id="GO:0005737">
    <property type="term" value="C:cytoplasm"/>
    <property type="evidence" value="ECO:0007669"/>
    <property type="project" value="UniProtKB-SubCell"/>
</dbReference>
<dbReference type="InterPro" id="IPR018164">
    <property type="entry name" value="Ala-tRNA-synth_IIc_N"/>
</dbReference>
<dbReference type="InterPro" id="IPR051335">
    <property type="entry name" value="Alanyl-tRNA_Editing_Enzymes"/>
</dbReference>
<keyword evidence="3" id="KW-0479">Metal-binding</keyword>
<dbReference type="Gene3D" id="3.30.980.10">
    <property type="entry name" value="Threonyl-trna Synthetase, Chain A, domain 2"/>
    <property type="match status" value="1"/>
</dbReference>
<comment type="cofactor">
    <cofactor evidence="1">
        <name>Zn(2+)</name>
        <dbReference type="ChEBI" id="CHEBI:29105"/>
    </cofactor>
</comment>
<dbReference type="Pfam" id="PF01411">
    <property type="entry name" value="tRNA-synt_2c"/>
    <property type="match status" value="1"/>
</dbReference>
<keyword evidence="5" id="KW-0175">Coiled coil</keyword>
<evidence type="ECO:0000256" key="3">
    <source>
        <dbReference type="ARBA" id="ARBA00022723"/>
    </source>
</evidence>
<gene>
    <name evidence="7" type="ORF">EM808_22885</name>
</gene>
<dbReference type="Pfam" id="PF02272">
    <property type="entry name" value="DHHA1"/>
    <property type="match status" value="1"/>
</dbReference>
<dbReference type="InterPro" id="IPR003156">
    <property type="entry name" value="DHHA1_dom"/>
</dbReference>
<dbReference type="Gene3D" id="3.10.310.40">
    <property type="match status" value="1"/>
</dbReference>
<dbReference type="RefSeq" id="WP_127741167.1">
    <property type="nucleotide sequence ID" value="NZ_RZTZ01000014.1"/>
</dbReference>
<comment type="subcellular location">
    <subcellularLocation>
        <location evidence="2">Cytoplasm</location>
    </subcellularLocation>
</comment>
<dbReference type="PROSITE" id="PS50860">
    <property type="entry name" value="AA_TRNA_LIGASE_II_ALA"/>
    <property type="match status" value="1"/>
</dbReference>
<organism evidence="7 8">
    <name type="scientific">Niallia taxi</name>
    <dbReference type="NCBI Taxonomy" id="2499688"/>
    <lineage>
        <taxon>Bacteria</taxon>
        <taxon>Bacillati</taxon>
        <taxon>Bacillota</taxon>
        <taxon>Bacilli</taxon>
        <taxon>Bacillales</taxon>
        <taxon>Bacillaceae</taxon>
        <taxon>Niallia</taxon>
    </lineage>
</organism>
<dbReference type="SMART" id="SM00863">
    <property type="entry name" value="tRNA_SAD"/>
    <property type="match status" value="1"/>
</dbReference>
<dbReference type="PANTHER" id="PTHR43462:SF1">
    <property type="entry name" value="ALANYL-TRNA EDITING PROTEIN AARSD1"/>
    <property type="match status" value="1"/>
</dbReference>
<feature type="coiled-coil region" evidence="5">
    <location>
        <begin position="245"/>
        <end position="286"/>
    </location>
</feature>
<dbReference type="GO" id="GO:0005524">
    <property type="term" value="F:ATP binding"/>
    <property type="evidence" value="ECO:0007669"/>
    <property type="project" value="InterPro"/>
</dbReference>
<dbReference type="EMBL" id="RZTZ01000014">
    <property type="protein sequence ID" value="RVT57904.1"/>
    <property type="molecule type" value="Genomic_DNA"/>
</dbReference>
<evidence type="ECO:0000313" key="7">
    <source>
        <dbReference type="EMBL" id="RVT57904.1"/>
    </source>
</evidence>
<evidence type="ECO:0000256" key="1">
    <source>
        <dbReference type="ARBA" id="ARBA00001947"/>
    </source>
</evidence>
<sequence length="396" mass="44552">MANQLYYTSPYTSSWTTNVIKTIHNNGKEYVLLENTGFYPEGGGQPADTGTINGVRVLDVQKQEDGTILHQVEQQIVGQIAECRLDWEKRYDHMQQHTGQHLLSAVLHEWENIATVSFHLGNDYTTIDIEIEKLTQTDLLEIEALCSKYIFANKEIKTYFVSQEEASSIPLRKLPSVTGNLRIVEIDQFDYSACAGTHVSHTGELGLIKLIKTENHRGQTRLFFLCGHRAIRDYQSSQIILNGLSDKFRTNKDMLADRIEKLEKEKKFVNNELEVIKQENANFLAERLTSSTDSSVISATFEDKSLKDLQLLAKTIMKDNDYTIVFASALDKKILIQHNGSLSFSCGALMKEILAGTNGKGGGNNTQAQATFDTSADFDQAYQKIIVQVEQILQAK</sequence>
<dbReference type="SUPFAM" id="SSF50447">
    <property type="entry name" value="Translation proteins"/>
    <property type="match status" value="1"/>
</dbReference>
<accession>A0A3S2TUL3</accession>
<dbReference type="Gene3D" id="2.40.30.130">
    <property type="match status" value="1"/>
</dbReference>
<dbReference type="Proteomes" id="UP000288024">
    <property type="component" value="Unassembled WGS sequence"/>
</dbReference>
<reference evidence="7 8" key="1">
    <citation type="submission" date="2019-01" db="EMBL/GenBank/DDBJ databases">
        <title>Bacillus sp. M5HDSG1-1, whole genome shotgun sequence.</title>
        <authorList>
            <person name="Tuo L."/>
        </authorList>
    </citation>
    <scope>NUCLEOTIDE SEQUENCE [LARGE SCALE GENOMIC DNA]</scope>
    <source>
        <strain evidence="7 8">M5HDSG1-1</strain>
    </source>
</reference>
<dbReference type="GO" id="GO:0002161">
    <property type="term" value="F:aminoacyl-tRNA deacylase activity"/>
    <property type="evidence" value="ECO:0007669"/>
    <property type="project" value="UniProtKB-ARBA"/>
</dbReference>
<proteinExistence type="predicted"/>
<evidence type="ECO:0000256" key="4">
    <source>
        <dbReference type="ARBA" id="ARBA00022833"/>
    </source>
</evidence>
<comment type="caution">
    <text evidence="7">The sequence shown here is derived from an EMBL/GenBank/DDBJ whole genome shotgun (WGS) entry which is preliminary data.</text>
</comment>
<dbReference type="GO" id="GO:0003676">
    <property type="term" value="F:nucleic acid binding"/>
    <property type="evidence" value="ECO:0007669"/>
    <property type="project" value="InterPro"/>
</dbReference>
<dbReference type="InterPro" id="IPR012947">
    <property type="entry name" value="tRNA_SAD"/>
</dbReference>
<name>A0A3S2TUL3_9BACI</name>
<dbReference type="InterPro" id="IPR009000">
    <property type="entry name" value="Transl_B-barrel_sf"/>
</dbReference>
<evidence type="ECO:0000256" key="2">
    <source>
        <dbReference type="ARBA" id="ARBA00004496"/>
    </source>
</evidence>
<dbReference type="PANTHER" id="PTHR43462">
    <property type="entry name" value="ALANYL-TRNA EDITING PROTEIN"/>
    <property type="match status" value="1"/>
</dbReference>
<evidence type="ECO:0000259" key="6">
    <source>
        <dbReference type="PROSITE" id="PS50860"/>
    </source>
</evidence>
<protein>
    <submittedName>
        <fullName evidence="7">Alanyl-tRNA editing protein</fullName>
    </submittedName>
</protein>
<keyword evidence="4" id="KW-0862">Zinc</keyword>
<dbReference type="InterPro" id="IPR018165">
    <property type="entry name" value="Ala-tRNA-synth_IIc_core"/>
</dbReference>
<keyword evidence="8" id="KW-1185">Reference proteome</keyword>
<dbReference type="GO" id="GO:0006419">
    <property type="term" value="P:alanyl-tRNA aminoacylation"/>
    <property type="evidence" value="ECO:0007669"/>
    <property type="project" value="InterPro"/>
</dbReference>
<dbReference type="GO" id="GO:0004813">
    <property type="term" value="F:alanine-tRNA ligase activity"/>
    <property type="evidence" value="ECO:0007669"/>
    <property type="project" value="InterPro"/>
</dbReference>
<evidence type="ECO:0000256" key="5">
    <source>
        <dbReference type="SAM" id="Coils"/>
    </source>
</evidence>
<dbReference type="InterPro" id="IPR018163">
    <property type="entry name" value="Thr/Ala-tRNA-synth_IIc_edit"/>
</dbReference>
<dbReference type="SUPFAM" id="SSF55186">
    <property type="entry name" value="ThrRS/AlaRS common domain"/>
    <property type="match status" value="1"/>
</dbReference>
<evidence type="ECO:0000313" key="8">
    <source>
        <dbReference type="Proteomes" id="UP000288024"/>
    </source>
</evidence>
<dbReference type="GO" id="GO:0046872">
    <property type="term" value="F:metal ion binding"/>
    <property type="evidence" value="ECO:0007669"/>
    <property type="project" value="UniProtKB-KW"/>
</dbReference>
<dbReference type="AlphaFoldDB" id="A0A3S2TUL3"/>
<feature type="domain" description="Alanyl-transfer RNA synthetases family profile" evidence="6">
    <location>
        <begin position="1"/>
        <end position="236"/>
    </location>
</feature>
<dbReference type="Pfam" id="PF07973">
    <property type="entry name" value="tRNA_SAD"/>
    <property type="match status" value="1"/>
</dbReference>